<dbReference type="EMBL" id="BMQC01000003">
    <property type="protein sequence ID" value="GGK22601.1"/>
    <property type="molecule type" value="Genomic_DNA"/>
</dbReference>
<reference evidence="3" key="2">
    <citation type="submission" date="2020-09" db="EMBL/GenBank/DDBJ databases">
        <authorList>
            <person name="Sun Q."/>
            <person name="Ohkuma M."/>
        </authorList>
    </citation>
    <scope>NUCLEOTIDE SEQUENCE</scope>
    <source>
        <strain evidence="3">JCM 3091</strain>
    </source>
</reference>
<sequence length="157" mass="16660">MRRVLSVVLGVVAALGGTAIAGSASAGTAATAQDRLHRGEELKKDQELRSAGGRHRLVMQGDGNFVLYRRDGAREVARWATGTARPNPGEVTASFAAVDDNLQVTHGVRVVWREDVPGASVLVLQSDGNVVAYTSRGVAVWATNTVDRRDAGTTPRR</sequence>
<dbReference type="AlphaFoldDB" id="A0A8J3BLC1"/>
<protein>
    <recommendedName>
        <fullName evidence="2">Bulb-type lectin domain-containing protein</fullName>
    </recommendedName>
</protein>
<evidence type="ECO:0000256" key="1">
    <source>
        <dbReference type="SAM" id="SignalP"/>
    </source>
</evidence>
<dbReference type="InterPro" id="IPR001480">
    <property type="entry name" value="Bulb-type_lectin_dom"/>
</dbReference>
<dbReference type="SMART" id="SM00108">
    <property type="entry name" value="B_lectin"/>
    <property type="match status" value="1"/>
</dbReference>
<reference evidence="3" key="1">
    <citation type="journal article" date="2014" name="Int. J. Syst. Evol. Microbiol.">
        <title>Complete genome sequence of Corynebacterium casei LMG S-19264T (=DSM 44701T), isolated from a smear-ripened cheese.</title>
        <authorList>
            <consortium name="US DOE Joint Genome Institute (JGI-PGF)"/>
            <person name="Walter F."/>
            <person name="Albersmeier A."/>
            <person name="Kalinowski J."/>
            <person name="Ruckert C."/>
        </authorList>
    </citation>
    <scope>NUCLEOTIDE SEQUENCE</scope>
    <source>
        <strain evidence="3">JCM 3091</strain>
    </source>
</reference>
<keyword evidence="1" id="KW-0732">Signal</keyword>
<feature type="signal peptide" evidence="1">
    <location>
        <begin position="1"/>
        <end position="26"/>
    </location>
</feature>
<dbReference type="Proteomes" id="UP000662200">
    <property type="component" value="Unassembled WGS sequence"/>
</dbReference>
<evidence type="ECO:0000313" key="4">
    <source>
        <dbReference type="Proteomes" id="UP000662200"/>
    </source>
</evidence>
<keyword evidence="4" id="KW-1185">Reference proteome</keyword>
<evidence type="ECO:0000259" key="2">
    <source>
        <dbReference type="PROSITE" id="PS50927"/>
    </source>
</evidence>
<dbReference type="SUPFAM" id="SSF51110">
    <property type="entry name" value="alpha-D-mannose-specific plant lectins"/>
    <property type="match status" value="1"/>
</dbReference>
<feature type="chain" id="PRO_5035185503" description="Bulb-type lectin domain-containing protein" evidence="1">
    <location>
        <begin position="27"/>
        <end position="157"/>
    </location>
</feature>
<evidence type="ECO:0000313" key="3">
    <source>
        <dbReference type="EMBL" id="GGK22601.1"/>
    </source>
</evidence>
<dbReference type="PROSITE" id="PS50927">
    <property type="entry name" value="BULB_LECTIN"/>
    <property type="match status" value="1"/>
</dbReference>
<organism evidence="3 4">
    <name type="scientific">Pilimelia terevasa</name>
    <dbReference type="NCBI Taxonomy" id="53372"/>
    <lineage>
        <taxon>Bacteria</taxon>
        <taxon>Bacillati</taxon>
        <taxon>Actinomycetota</taxon>
        <taxon>Actinomycetes</taxon>
        <taxon>Micromonosporales</taxon>
        <taxon>Micromonosporaceae</taxon>
        <taxon>Pilimelia</taxon>
    </lineage>
</organism>
<proteinExistence type="predicted"/>
<name>A0A8J3BLC1_9ACTN</name>
<accession>A0A8J3BLC1</accession>
<dbReference type="Gene3D" id="2.90.10.10">
    <property type="entry name" value="Bulb-type lectin domain"/>
    <property type="match status" value="2"/>
</dbReference>
<dbReference type="InterPro" id="IPR036426">
    <property type="entry name" value="Bulb-type_lectin_dom_sf"/>
</dbReference>
<feature type="domain" description="Bulb-type lectin" evidence="2">
    <location>
        <begin position="33"/>
        <end position="145"/>
    </location>
</feature>
<comment type="caution">
    <text evidence="3">The sequence shown here is derived from an EMBL/GenBank/DDBJ whole genome shotgun (WGS) entry which is preliminary data.</text>
</comment>
<gene>
    <name evidence="3" type="ORF">GCM10010124_13900</name>
</gene>